<dbReference type="GO" id="GO:0042274">
    <property type="term" value="P:ribosomal small subunit biogenesis"/>
    <property type="evidence" value="ECO:0007669"/>
    <property type="project" value="UniProtKB-UniRule"/>
</dbReference>
<sequence>MKGLILKNQNGYFTIATENNSQIISRSRGKTKRQGNILVGDWVEYDFDKEHTPSIVSVYPRKNVLSRPPVANIDQFILTIAVTNPNPSLFVIDKMLIAAEAFRIPVLICINKADLNIVKAEEISSIYKKAGYDSIIVSAIQKTGIDILYSKLRGAVISFSGPSGVGKSSLLNLLIRKEYFNCQEVSSQTGRGKNTTRHSELIKLTNTNYLMDTPGYTALDLNADLADGLDFLFREFRPYLGKCKFNNCLHLKEPACAILKALEEGIIQKTRYKSYQDILTEIHNRMVKY</sequence>
<evidence type="ECO:0000259" key="11">
    <source>
        <dbReference type="PROSITE" id="PS50936"/>
    </source>
</evidence>
<dbReference type="Gene3D" id="2.40.50.140">
    <property type="entry name" value="Nucleic acid-binding proteins"/>
    <property type="match status" value="1"/>
</dbReference>
<evidence type="ECO:0000256" key="3">
    <source>
        <dbReference type="ARBA" id="ARBA00022723"/>
    </source>
</evidence>
<keyword evidence="2 10" id="KW-0690">Ribosome biogenesis</keyword>
<dbReference type="OrthoDB" id="9809485at2"/>
<evidence type="ECO:0000313" key="16">
    <source>
        <dbReference type="Proteomes" id="UP000266262"/>
    </source>
</evidence>
<reference evidence="15" key="1">
    <citation type="submission" date="2016-08" db="EMBL/GenBank/DDBJ databases">
        <authorList>
            <person name="Holder M.E."/>
            <person name="Ajami N.J."/>
            <person name="Petrosino J.F."/>
        </authorList>
    </citation>
    <scope>NUCLEOTIDE SEQUENCE [LARGE SCALE GENOMIC DNA]</scope>
    <source>
        <strain evidence="15">F0677</strain>
    </source>
</reference>
<dbReference type="KEGG" id="dpn:BCB69_02530"/>
<evidence type="ECO:0000256" key="2">
    <source>
        <dbReference type="ARBA" id="ARBA00022517"/>
    </source>
</evidence>
<keyword evidence="5 10" id="KW-0547">Nucleotide-binding</keyword>
<keyword evidence="1 10" id="KW-0963">Cytoplasm</keyword>
<evidence type="ECO:0000256" key="9">
    <source>
        <dbReference type="ARBA" id="ARBA00023134"/>
    </source>
</evidence>
<dbReference type="EMBL" id="QWKU01000001">
    <property type="protein sequence ID" value="RID94090.1"/>
    <property type="molecule type" value="Genomic_DNA"/>
</dbReference>
<evidence type="ECO:0000256" key="1">
    <source>
        <dbReference type="ARBA" id="ARBA00022490"/>
    </source>
</evidence>
<dbReference type="NCBIfam" id="TIGR00157">
    <property type="entry name" value="ribosome small subunit-dependent GTPase A"/>
    <property type="match status" value="1"/>
</dbReference>
<proteinExistence type="inferred from homology"/>
<evidence type="ECO:0000313" key="14">
    <source>
        <dbReference type="EMBL" id="RID94090.1"/>
    </source>
</evidence>
<evidence type="ECO:0000256" key="8">
    <source>
        <dbReference type="ARBA" id="ARBA00022884"/>
    </source>
</evidence>
<protein>
    <recommendedName>
        <fullName evidence="10">Small ribosomal subunit biogenesis GTPase RsgA</fullName>
        <ecNumber evidence="10">3.6.1.-</ecNumber>
    </recommendedName>
</protein>
<dbReference type="PANTHER" id="PTHR32120">
    <property type="entry name" value="SMALL RIBOSOMAL SUBUNIT BIOGENESIS GTPASE RSGA"/>
    <property type="match status" value="1"/>
</dbReference>
<keyword evidence="3 10" id="KW-0479">Metal-binding</keyword>
<evidence type="ECO:0000313" key="15">
    <source>
        <dbReference type="Proteomes" id="UP000094757"/>
    </source>
</evidence>
<evidence type="ECO:0000256" key="5">
    <source>
        <dbReference type="ARBA" id="ARBA00022741"/>
    </source>
</evidence>
<evidence type="ECO:0000256" key="4">
    <source>
        <dbReference type="ARBA" id="ARBA00022730"/>
    </source>
</evidence>
<dbReference type="AlphaFoldDB" id="A0A1B3WD87"/>
<comment type="cofactor">
    <cofactor evidence="10">
        <name>Zn(2+)</name>
        <dbReference type="ChEBI" id="CHEBI:29105"/>
    </cofactor>
    <text evidence="10">Binds 1 zinc ion per subunit.</text>
</comment>
<dbReference type="GO" id="GO:0005737">
    <property type="term" value="C:cytoplasm"/>
    <property type="evidence" value="ECO:0007669"/>
    <property type="project" value="UniProtKB-SubCell"/>
</dbReference>
<dbReference type="Pfam" id="PF03193">
    <property type="entry name" value="RsgA_GTPase"/>
    <property type="match status" value="1"/>
</dbReference>
<dbReference type="Proteomes" id="UP000266262">
    <property type="component" value="Unassembled WGS sequence"/>
</dbReference>
<name>A0A1B3WD87_9FIRM</name>
<dbReference type="InterPro" id="IPR030378">
    <property type="entry name" value="G_CP_dom"/>
</dbReference>
<feature type="binding site" evidence="10">
    <location>
        <position position="256"/>
    </location>
    <ligand>
        <name>Zn(2+)</name>
        <dbReference type="ChEBI" id="CHEBI:29105"/>
    </ligand>
</feature>
<dbReference type="EC" id="3.6.1.-" evidence="10"/>
<keyword evidence="6 10" id="KW-0378">Hydrolase</keyword>
<dbReference type="GO" id="GO:0019843">
    <property type="term" value="F:rRNA binding"/>
    <property type="evidence" value="ECO:0007669"/>
    <property type="project" value="UniProtKB-KW"/>
</dbReference>
<dbReference type="InterPro" id="IPR031944">
    <property type="entry name" value="RsgA_N"/>
</dbReference>
<dbReference type="SUPFAM" id="SSF52540">
    <property type="entry name" value="P-loop containing nucleoside triphosphate hydrolases"/>
    <property type="match status" value="1"/>
</dbReference>
<accession>A0A1B3WD87</accession>
<evidence type="ECO:0000256" key="6">
    <source>
        <dbReference type="ARBA" id="ARBA00022801"/>
    </source>
</evidence>
<dbReference type="PANTHER" id="PTHR32120:SF11">
    <property type="entry name" value="SMALL RIBOSOMAL SUBUNIT BIOGENESIS GTPASE RSGA 1, MITOCHONDRIAL-RELATED"/>
    <property type="match status" value="1"/>
</dbReference>
<gene>
    <name evidence="10 14" type="primary">rsgA</name>
    <name evidence="13" type="ORF">BCB69_02530</name>
    <name evidence="14" type="ORF">DX915_00665</name>
</gene>
<dbReference type="InterPro" id="IPR010914">
    <property type="entry name" value="RsgA_GTPase_dom"/>
</dbReference>
<keyword evidence="4 10" id="KW-0699">rRNA-binding</keyword>
<dbReference type="InterPro" id="IPR004881">
    <property type="entry name" value="Ribosome_biogen_GTPase_RsgA"/>
</dbReference>
<evidence type="ECO:0000259" key="12">
    <source>
        <dbReference type="PROSITE" id="PS51721"/>
    </source>
</evidence>
<reference evidence="14 16" key="3">
    <citation type="submission" date="2018-08" db="EMBL/GenBank/DDBJ databases">
        <title>Draft genome sequence of Dialister pneumosintes KCOM 1685.</title>
        <authorList>
            <person name="Kook J.-K."/>
            <person name="Park S.-N."/>
            <person name="Lim Y.K."/>
        </authorList>
    </citation>
    <scope>NUCLEOTIDE SEQUENCE [LARGE SCALE GENOMIC DNA]</scope>
    <source>
        <strain evidence="14 16">KCOM 1685</strain>
    </source>
</reference>
<dbReference type="RefSeq" id="WP_022513062.1">
    <property type="nucleotide sequence ID" value="NZ_CP017037.1"/>
</dbReference>
<dbReference type="GO" id="GO:0003924">
    <property type="term" value="F:GTPase activity"/>
    <property type="evidence" value="ECO:0007669"/>
    <property type="project" value="UniProtKB-UniRule"/>
</dbReference>
<dbReference type="SUPFAM" id="SSF50249">
    <property type="entry name" value="Nucleic acid-binding proteins"/>
    <property type="match status" value="1"/>
</dbReference>
<dbReference type="InterPro" id="IPR012340">
    <property type="entry name" value="NA-bd_OB-fold"/>
</dbReference>
<comment type="similarity">
    <text evidence="10">Belongs to the TRAFAC class YlqF/YawG GTPase family. RsgA subfamily.</text>
</comment>
<evidence type="ECO:0000256" key="7">
    <source>
        <dbReference type="ARBA" id="ARBA00022833"/>
    </source>
</evidence>
<keyword evidence="16" id="KW-1185">Reference proteome</keyword>
<keyword evidence="7 10" id="KW-0862">Zinc</keyword>
<dbReference type="Pfam" id="PF16745">
    <property type="entry name" value="RsgA_N"/>
    <property type="match status" value="1"/>
</dbReference>
<feature type="binding site" evidence="10">
    <location>
        <position position="243"/>
    </location>
    <ligand>
        <name>Zn(2+)</name>
        <dbReference type="ChEBI" id="CHEBI:29105"/>
    </ligand>
</feature>
<feature type="domain" description="EngC GTPase" evidence="11">
    <location>
        <begin position="71"/>
        <end position="217"/>
    </location>
</feature>
<dbReference type="GO" id="GO:0005525">
    <property type="term" value="F:GTP binding"/>
    <property type="evidence" value="ECO:0007669"/>
    <property type="project" value="UniProtKB-UniRule"/>
</dbReference>
<comment type="function">
    <text evidence="10">One of several proteins that assist in the late maturation steps of the functional core of the 30S ribosomal subunit. Helps release RbfA from mature subunits. May play a role in the assembly of ribosomal proteins into the subunit. Circularly permuted GTPase that catalyzes slow GTP hydrolysis, GTPase activity is stimulated by the 30S ribosomal subunit.</text>
</comment>
<dbReference type="HAMAP" id="MF_01820">
    <property type="entry name" value="GTPase_RsgA"/>
    <property type="match status" value="1"/>
</dbReference>
<dbReference type="Proteomes" id="UP000094757">
    <property type="component" value="Chromosome"/>
</dbReference>
<feature type="binding site" evidence="10">
    <location>
        <begin position="161"/>
        <end position="169"/>
    </location>
    <ligand>
        <name>GTP</name>
        <dbReference type="ChEBI" id="CHEBI:37565"/>
    </ligand>
</feature>
<dbReference type="CDD" id="cd01854">
    <property type="entry name" value="YjeQ_EngC"/>
    <property type="match status" value="1"/>
</dbReference>
<dbReference type="STRING" id="39950.BCB69_02530"/>
<evidence type="ECO:0000313" key="13">
    <source>
        <dbReference type="EMBL" id="AOH38946.1"/>
    </source>
</evidence>
<keyword evidence="8 10" id="KW-0694">RNA-binding</keyword>
<feature type="binding site" evidence="10">
    <location>
        <position position="248"/>
    </location>
    <ligand>
        <name>Zn(2+)</name>
        <dbReference type="ChEBI" id="CHEBI:29105"/>
    </ligand>
</feature>
<dbReference type="EMBL" id="CP017037">
    <property type="protein sequence ID" value="AOH38946.1"/>
    <property type="molecule type" value="Genomic_DNA"/>
</dbReference>
<dbReference type="PROSITE" id="PS51721">
    <property type="entry name" value="G_CP"/>
    <property type="match status" value="1"/>
</dbReference>
<reference evidence="13" key="2">
    <citation type="submission" date="2016-08" db="EMBL/GenBank/DDBJ databases">
        <authorList>
            <person name="Seilhamer J.J."/>
        </authorList>
    </citation>
    <scope>NUCLEOTIDE SEQUENCE [LARGE SCALE GENOMIC DNA]</scope>
    <source>
        <strain evidence="13">F0677</strain>
    </source>
</reference>
<dbReference type="Gene3D" id="3.40.50.300">
    <property type="entry name" value="P-loop containing nucleotide triphosphate hydrolases"/>
    <property type="match status" value="1"/>
</dbReference>
<feature type="binding site" evidence="10">
    <location>
        <position position="250"/>
    </location>
    <ligand>
        <name>Zn(2+)</name>
        <dbReference type="ChEBI" id="CHEBI:29105"/>
    </ligand>
</feature>
<dbReference type="GO" id="GO:0046872">
    <property type="term" value="F:metal ion binding"/>
    <property type="evidence" value="ECO:0007669"/>
    <property type="project" value="UniProtKB-KW"/>
</dbReference>
<dbReference type="InterPro" id="IPR027417">
    <property type="entry name" value="P-loop_NTPase"/>
</dbReference>
<comment type="subcellular location">
    <subcellularLocation>
        <location evidence="10">Cytoplasm</location>
    </subcellularLocation>
</comment>
<feature type="binding site" evidence="10">
    <location>
        <begin position="111"/>
        <end position="114"/>
    </location>
    <ligand>
        <name>GTP</name>
        <dbReference type="ChEBI" id="CHEBI:37565"/>
    </ligand>
</feature>
<comment type="subunit">
    <text evidence="10">Monomer. Associates with 30S ribosomal subunit, binds 16S rRNA.</text>
</comment>
<feature type="domain" description="CP-type G" evidence="12">
    <location>
        <begin position="62"/>
        <end position="219"/>
    </location>
</feature>
<organism evidence="13 15">
    <name type="scientific">Dialister pneumosintes</name>
    <dbReference type="NCBI Taxonomy" id="39950"/>
    <lineage>
        <taxon>Bacteria</taxon>
        <taxon>Bacillati</taxon>
        <taxon>Bacillota</taxon>
        <taxon>Negativicutes</taxon>
        <taxon>Veillonellales</taxon>
        <taxon>Veillonellaceae</taxon>
        <taxon>Dialister</taxon>
    </lineage>
</organism>
<dbReference type="PROSITE" id="PS50936">
    <property type="entry name" value="ENGC_GTPASE"/>
    <property type="match status" value="1"/>
</dbReference>
<dbReference type="Gene3D" id="1.10.40.50">
    <property type="entry name" value="Probable gtpase engc, domain 3"/>
    <property type="match status" value="1"/>
</dbReference>
<evidence type="ECO:0000256" key="10">
    <source>
        <dbReference type="HAMAP-Rule" id="MF_01820"/>
    </source>
</evidence>
<keyword evidence="9 10" id="KW-0342">GTP-binding</keyword>